<dbReference type="GO" id="GO:0009982">
    <property type="term" value="F:pseudouridine synthase activity"/>
    <property type="evidence" value="ECO:0007669"/>
    <property type="project" value="InterPro"/>
</dbReference>
<evidence type="ECO:0000256" key="4">
    <source>
        <dbReference type="PROSITE-ProRule" id="PRU00182"/>
    </source>
</evidence>
<dbReference type="InterPro" id="IPR006225">
    <property type="entry name" value="PsdUridine_synth_RluC/D"/>
</dbReference>
<dbReference type="SUPFAM" id="SSF55120">
    <property type="entry name" value="Pseudouridine synthase"/>
    <property type="match status" value="1"/>
</dbReference>
<keyword evidence="5" id="KW-0413">Isomerase</keyword>
<evidence type="ECO:0000256" key="5">
    <source>
        <dbReference type="RuleBase" id="RU362028"/>
    </source>
</evidence>
<name>A0A923HSS5_9FIRM</name>
<dbReference type="NCBIfam" id="TIGR00005">
    <property type="entry name" value="rluA_subfam"/>
    <property type="match status" value="1"/>
</dbReference>
<dbReference type="RefSeq" id="WP_148566659.1">
    <property type="nucleotide sequence ID" value="NZ_RXYA01000005.1"/>
</dbReference>
<feature type="domain" description="Pseudouridine synthase RsuA/RluA-like" evidence="6">
    <location>
        <begin position="94"/>
        <end position="244"/>
    </location>
</feature>
<reference evidence="7" key="2">
    <citation type="submission" date="2020-10" db="EMBL/GenBank/DDBJ databases">
        <title>Comparative genomics of the Acetobacterium genus.</title>
        <authorList>
            <person name="Marshall C."/>
            <person name="May H."/>
            <person name="Norman S."/>
        </authorList>
    </citation>
    <scope>NUCLEOTIDE SEQUENCE</scope>
    <source>
        <strain evidence="7">DER-2019</strain>
    </source>
</reference>
<evidence type="ECO:0000256" key="1">
    <source>
        <dbReference type="ARBA" id="ARBA00000073"/>
    </source>
</evidence>
<dbReference type="EC" id="5.4.99.-" evidence="5"/>
<evidence type="ECO:0000256" key="2">
    <source>
        <dbReference type="ARBA" id="ARBA00010876"/>
    </source>
</evidence>
<gene>
    <name evidence="7" type="ORF">GH810_05050</name>
</gene>
<dbReference type="Proteomes" id="UP000616595">
    <property type="component" value="Unassembled WGS sequence"/>
</dbReference>
<dbReference type="OrthoDB" id="9807829at2"/>
<comment type="catalytic activity">
    <reaction evidence="1 5">
        <text>a uridine in RNA = a pseudouridine in RNA</text>
        <dbReference type="Rhea" id="RHEA:48348"/>
        <dbReference type="Rhea" id="RHEA-COMP:12068"/>
        <dbReference type="Rhea" id="RHEA-COMP:12069"/>
        <dbReference type="ChEBI" id="CHEBI:65314"/>
        <dbReference type="ChEBI" id="CHEBI:65315"/>
    </reaction>
</comment>
<dbReference type="InterPro" id="IPR050188">
    <property type="entry name" value="RluA_PseudoU_synthase"/>
</dbReference>
<dbReference type="EMBL" id="WJBD01000004">
    <property type="protein sequence ID" value="MBC3887671.1"/>
    <property type="molecule type" value="Genomic_DNA"/>
</dbReference>
<comment type="similarity">
    <text evidence="2 5">Belongs to the pseudouridine synthase RluA family.</text>
</comment>
<dbReference type="PROSITE" id="PS50889">
    <property type="entry name" value="S4"/>
    <property type="match status" value="1"/>
</dbReference>
<dbReference type="GO" id="GO:0000455">
    <property type="term" value="P:enzyme-directed rRNA pseudouridine synthesis"/>
    <property type="evidence" value="ECO:0007669"/>
    <property type="project" value="TreeGrafter"/>
</dbReference>
<evidence type="ECO:0000259" key="6">
    <source>
        <dbReference type="Pfam" id="PF00849"/>
    </source>
</evidence>
<comment type="caution">
    <text evidence="7">The sequence shown here is derived from an EMBL/GenBank/DDBJ whole genome shotgun (WGS) entry which is preliminary data.</text>
</comment>
<proteinExistence type="inferred from homology"/>
<protein>
    <recommendedName>
        <fullName evidence="5">Pseudouridine synthase</fullName>
        <ecNumber evidence="5">5.4.99.-</ecNumber>
    </recommendedName>
</protein>
<dbReference type="PANTHER" id="PTHR21600:SF35">
    <property type="entry name" value="PSEUDOURIDINE SYNTHASE"/>
    <property type="match status" value="1"/>
</dbReference>
<keyword evidence="8" id="KW-1185">Reference proteome</keyword>
<dbReference type="AlphaFoldDB" id="A0A923HSS5"/>
<dbReference type="GO" id="GO:0003723">
    <property type="term" value="F:RNA binding"/>
    <property type="evidence" value="ECO:0007669"/>
    <property type="project" value="UniProtKB-KW"/>
</dbReference>
<dbReference type="InterPro" id="IPR006145">
    <property type="entry name" value="PsdUridine_synth_RsuA/RluA"/>
</dbReference>
<dbReference type="Gene3D" id="3.30.2350.10">
    <property type="entry name" value="Pseudouridine synthase"/>
    <property type="match status" value="1"/>
</dbReference>
<dbReference type="GO" id="GO:0140098">
    <property type="term" value="F:catalytic activity, acting on RNA"/>
    <property type="evidence" value="ECO:0007669"/>
    <property type="project" value="UniProtKB-ARBA"/>
</dbReference>
<dbReference type="Pfam" id="PF00849">
    <property type="entry name" value="PseudoU_synth_2"/>
    <property type="match status" value="1"/>
</dbReference>
<organism evidence="7 8">
    <name type="scientific">Acetobacterium paludosum</name>
    <dbReference type="NCBI Taxonomy" id="52693"/>
    <lineage>
        <taxon>Bacteria</taxon>
        <taxon>Bacillati</taxon>
        <taxon>Bacillota</taxon>
        <taxon>Clostridia</taxon>
        <taxon>Eubacteriales</taxon>
        <taxon>Eubacteriaceae</taxon>
        <taxon>Acetobacterium</taxon>
    </lineage>
</organism>
<feature type="active site" evidence="3">
    <location>
        <position position="140"/>
    </location>
</feature>
<keyword evidence="4" id="KW-0694">RNA-binding</keyword>
<comment type="function">
    <text evidence="5">Responsible for synthesis of pseudouridine from uracil.</text>
</comment>
<dbReference type="PANTHER" id="PTHR21600">
    <property type="entry name" value="MITOCHONDRIAL RNA PSEUDOURIDINE SYNTHASE"/>
    <property type="match status" value="1"/>
</dbReference>
<evidence type="ECO:0000256" key="3">
    <source>
        <dbReference type="PIRSR" id="PIRSR606225-1"/>
    </source>
</evidence>
<evidence type="ECO:0000313" key="7">
    <source>
        <dbReference type="EMBL" id="MBC3887671.1"/>
    </source>
</evidence>
<dbReference type="CDD" id="cd02869">
    <property type="entry name" value="PseudoU_synth_RluA_like"/>
    <property type="match status" value="1"/>
</dbReference>
<accession>A0A923HSS5</accession>
<dbReference type="InterPro" id="IPR020103">
    <property type="entry name" value="PsdUridine_synth_cat_dom_sf"/>
</dbReference>
<reference evidence="7" key="1">
    <citation type="submission" date="2019-10" db="EMBL/GenBank/DDBJ databases">
        <authorList>
            <person name="Ross D.E."/>
            <person name="Gulliver D."/>
        </authorList>
    </citation>
    <scope>NUCLEOTIDE SEQUENCE</scope>
    <source>
        <strain evidence="7">DER-2019</strain>
    </source>
</reference>
<sequence length="309" mass="35290">MHQGGIVIGLVYKYPILEIHEELLREELVKRYSYSSRLIREIKRIGKISLNGKECQLGEKIKAGDTVEIQMPCEAIDGEPVLGQLDIVYEDDELLVINKPAFCVTHPTKSHQLDTLANYISYYWMNSGVSAKIRFINRLDRDTTGVVAIAKNKYVHHYVQKQMNAGSVKKVYYAFVNGKLPSKEGIIDAPIGQPFENSIQRVVMNKGKPSITHYKVLEEYNQASLVEVILETGRTHQIRVHLHHIGNPIIGDPLYNCDGNEKEKQFGMSHQALHAKSLNLSLPMKKHLYVQADLNNELKDLRNRLKEYK</sequence>
<evidence type="ECO:0000313" key="8">
    <source>
        <dbReference type="Proteomes" id="UP000616595"/>
    </source>
</evidence>